<dbReference type="GO" id="GO:0003677">
    <property type="term" value="F:DNA binding"/>
    <property type="evidence" value="ECO:0007669"/>
    <property type="project" value="InterPro"/>
</dbReference>
<dbReference type="KEGG" id="tpla:ElP_76990"/>
<dbReference type="Proteomes" id="UP000317835">
    <property type="component" value="Plasmid pElP_5"/>
</dbReference>
<dbReference type="Pfam" id="PF01609">
    <property type="entry name" value="DDE_Tnp_1"/>
    <property type="match status" value="1"/>
</dbReference>
<organism evidence="2 3">
    <name type="scientific">Tautonia plasticadhaerens</name>
    <dbReference type="NCBI Taxonomy" id="2527974"/>
    <lineage>
        <taxon>Bacteria</taxon>
        <taxon>Pseudomonadati</taxon>
        <taxon>Planctomycetota</taxon>
        <taxon>Planctomycetia</taxon>
        <taxon>Isosphaerales</taxon>
        <taxon>Isosphaeraceae</taxon>
        <taxon>Tautonia</taxon>
    </lineage>
</organism>
<evidence type="ECO:0000313" key="2">
    <source>
        <dbReference type="EMBL" id="QDV39725.1"/>
    </source>
</evidence>
<protein>
    <submittedName>
        <fullName evidence="2">Transposase DDE domain protein</fullName>
    </submittedName>
</protein>
<dbReference type="GO" id="GO:0004803">
    <property type="term" value="F:transposase activity"/>
    <property type="evidence" value="ECO:0007669"/>
    <property type="project" value="InterPro"/>
</dbReference>
<dbReference type="GO" id="GO:0006313">
    <property type="term" value="P:DNA transposition"/>
    <property type="evidence" value="ECO:0007669"/>
    <property type="project" value="InterPro"/>
</dbReference>
<dbReference type="EMBL" id="CP036431">
    <property type="protein sequence ID" value="QDV39725.1"/>
    <property type="molecule type" value="Genomic_DNA"/>
</dbReference>
<geneLocation type="plasmid" evidence="3">
    <name>pelp_5</name>
</geneLocation>
<evidence type="ECO:0000259" key="1">
    <source>
        <dbReference type="Pfam" id="PF01609"/>
    </source>
</evidence>
<evidence type="ECO:0000313" key="3">
    <source>
        <dbReference type="Proteomes" id="UP000317835"/>
    </source>
</evidence>
<gene>
    <name evidence="2" type="ORF">ElP_76990</name>
</gene>
<accession>A0A518HFX4</accession>
<dbReference type="InterPro" id="IPR002559">
    <property type="entry name" value="Transposase_11"/>
</dbReference>
<dbReference type="AlphaFoldDB" id="A0A518HFX4"/>
<keyword evidence="3" id="KW-1185">Reference proteome</keyword>
<dbReference type="SUPFAM" id="SSF53098">
    <property type="entry name" value="Ribonuclease H-like"/>
    <property type="match status" value="1"/>
</dbReference>
<proteinExistence type="predicted"/>
<keyword evidence="2" id="KW-0614">Plasmid</keyword>
<feature type="domain" description="Transposase IS4-like" evidence="1">
    <location>
        <begin position="139"/>
        <end position="293"/>
    </location>
</feature>
<reference evidence="2 3" key="1">
    <citation type="submission" date="2019-02" db="EMBL/GenBank/DDBJ databases">
        <title>Deep-cultivation of Planctomycetes and their phenomic and genomic characterization uncovers novel biology.</title>
        <authorList>
            <person name="Wiegand S."/>
            <person name="Jogler M."/>
            <person name="Boedeker C."/>
            <person name="Pinto D."/>
            <person name="Vollmers J."/>
            <person name="Rivas-Marin E."/>
            <person name="Kohn T."/>
            <person name="Peeters S.H."/>
            <person name="Heuer A."/>
            <person name="Rast P."/>
            <person name="Oberbeckmann S."/>
            <person name="Bunk B."/>
            <person name="Jeske O."/>
            <person name="Meyerdierks A."/>
            <person name="Storesund J.E."/>
            <person name="Kallscheuer N."/>
            <person name="Luecker S."/>
            <person name="Lage O.M."/>
            <person name="Pohl T."/>
            <person name="Merkel B.J."/>
            <person name="Hornburger P."/>
            <person name="Mueller R.-W."/>
            <person name="Bruemmer F."/>
            <person name="Labrenz M."/>
            <person name="Spormann A.M."/>
            <person name="Op den Camp H."/>
            <person name="Overmann J."/>
            <person name="Amann R."/>
            <person name="Jetten M.S.M."/>
            <person name="Mascher T."/>
            <person name="Medema M.H."/>
            <person name="Devos D.P."/>
            <person name="Kaster A.-K."/>
            <person name="Ovreas L."/>
            <person name="Rohde M."/>
            <person name="Galperin M.Y."/>
            <person name="Jogler C."/>
        </authorList>
    </citation>
    <scope>NUCLEOTIDE SEQUENCE [LARGE SCALE GENOMIC DNA]</scope>
    <source>
        <strain evidence="2 3">ElP</strain>
        <plasmid evidence="3">pelp_5</plasmid>
    </source>
</reference>
<name>A0A518HFX4_9BACT</name>
<dbReference type="RefSeq" id="WP_197447239.1">
    <property type="nucleotide sequence ID" value="NZ_CP036431.1"/>
</dbReference>
<sequence>MTVMMNVIKCYDTDYIDFLIASPELFSCTEAAKVQPEAIFPPAHNSFTRRLLLLEPDPEPLWREARPLVPRTGGLLVLDDSTLDKPYARSIDLVTRHRSGKHHAVVLGINLRTSLWTDGDRHIPCDYRFYDKGTDGLTKNDHFGAMLGAAKERGFAPDCVAFDSWYSGLENLKLIRGLGWRWLTRLKVNRRVNLDRQGNKAVGATAIETGGTIVHREGYGLIRVFRIVSRGGDTEHWATDDLAMDEMTRLSLAERTWAIENYHRGLKQCCGVGRCQARAGRAQRNHIGMAIRAFLRPERRHFYATGISWYEARARIVRGAI</sequence>
<dbReference type="InterPro" id="IPR012337">
    <property type="entry name" value="RNaseH-like_sf"/>
</dbReference>